<dbReference type="AlphaFoldDB" id="A0A834ZUB7"/>
<comment type="similarity">
    <text evidence="2 8">Belongs to the MLO family.</text>
</comment>
<dbReference type="Proteomes" id="UP000655225">
    <property type="component" value="Unassembled WGS sequence"/>
</dbReference>
<evidence type="ECO:0000313" key="11">
    <source>
        <dbReference type="EMBL" id="KAF8413814.1"/>
    </source>
</evidence>
<name>A0A834ZUB7_TETSI</name>
<evidence type="ECO:0000313" key="12">
    <source>
        <dbReference type="Proteomes" id="UP000655225"/>
    </source>
</evidence>
<dbReference type="Pfam" id="PF03094">
    <property type="entry name" value="Mlo"/>
    <property type="match status" value="2"/>
</dbReference>
<comment type="domain">
    <text evidence="8">The C-terminus contains a calmodulin-binding domain, which binds calmodulin in a calcium-dependent fashion.</text>
</comment>
<comment type="subcellular location">
    <subcellularLocation>
        <location evidence="1 8">Membrane</location>
        <topology evidence="1 8">Multi-pass membrane protein</topology>
    </subcellularLocation>
</comment>
<feature type="transmembrane region" description="Helical" evidence="10">
    <location>
        <begin position="17"/>
        <end position="41"/>
    </location>
</feature>
<dbReference type="GO" id="GO:0005516">
    <property type="term" value="F:calmodulin binding"/>
    <property type="evidence" value="ECO:0007669"/>
    <property type="project" value="UniProtKB-KW"/>
</dbReference>
<gene>
    <name evidence="8" type="primary">MLO</name>
    <name evidence="11" type="ORF">HHK36_001807</name>
</gene>
<feature type="compositionally biased region" description="Basic and acidic residues" evidence="9">
    <location>
        <begin position="485"/>
        <end position="503"/>
    </location>
</feature>
<feature type="transmembrane region" description="Helical" evidence="10">
    <location>
        <begin position="251"/>
        <end position="273"/>
    </location>
</feature>
<evidence type="ECO:0000256" key="9">
    <source>
        <dbReference type="SAM" id="MobiDB-lite"/>
    </source>
</evidence>
<feature type="transmembrane region" description="Helical" evidence="10">
    <location>
        <begin position="128"/>
        <end position="150"/>
    </location>
</feature>
<dbReference type="PANTHER" id="PTHR31942">
    <property type="entry name" value="MLO-LIKE PROTEIN 1"/>
    <property type="match status" value="1"/>
</dbReference>
<organism evidence="11 12">
    <name type="scientific">Tetracentron sinense</name>
    <name type="common">Spur-leaf</name>
    <dbReference type="NCBI Taxonomy" id="13715"/>
    <lineage>
        <taxon>Eukaryota</taxon>
        <taxon>Viridiplantae</taxon>
        <taxon>Streptophyta</taxon>
        <taxon>Embryophyta</taxon>
        <taxon>Tracheophyta</taxon>
        <taxon>Spermatophyta</taxon>
        <taxon>Magnoliopsida</taxon>
        <taxon>Trochodendrales</taxon>
        <taxon>Trochodendraceae</taxon>
        <taxon>Tetracentron</taxon>
    </lineage>
</organism>
<keyword evidence="3 8" id="KW-0812">Transmembrane</keyword>
<keyword evidence="4 8" id="KW-0611">Plant defense</keyword>
<accession>A0A834ZUB7</accession>
<evidence type="ECO:0000256" key="6">
    <source>
        <dbReference type="ARBA" id="ARBA00023136"/>
    </source>
</evidence>
<feature type="compositionally biased region" description="Polar residues" evidence="9">
    <location>
        <begin position="441"/>
        <end position="456"/>
    </location>
</feature>
<feature type="transmembrane region" description="Helical" evidence="10">
    <location>
        <begin position="363"/>
        <end position="387"/>
    </location>
</feature>
<keyword evidence="12" id="KW-1185">Reference proteome</keyword>
<comment type="caution">
    <text evidence="11">The sequence shown here is derived from an EMBL/GenBank/DDBJ whole genome shotgun (WGS) entry which is preliminary data.</text>
</comment>
<evidence type="ECO:0000256" key="7">
    <source>
        <dbReference type="ARBA" id="ARBA00023265"/>
    </source>
</evidence>
<protein>
    <recommendedName>
        <fullName evidence="8">MLO-like protein</fullName>
    </recommendedName>
</protein>
<proteinExistence type="inferred from homology"/>
<keyword evidence="8" id="KW-0112">Calmodulin-binding</keyword>
<dbReference type="OMA" id="HLKCWSD"/>
<feature type="region of interest" description="Disordered" evidence="9">
    <location>
        <begin position="441"/>
        <end position="503"/>
    </location>
</feature>
<keyword evidence="6 8" id="KW-0472">Membrane</keyword>
<dbReference type="EMBL" id="JABCRI010000001">
    <property type="protein sequence ID" value="KAF8413814.1"/>
    <property type="molecule type" value="Genomic_DNA"/>
</dbReference>
<evidence type="ECO:0000256" key="8">
    <source>
        <dbReference type="RuleBase" id="RU280816"/>
    </source>
</evidence>
<dbReference type="OrthoDB" id="1388414at2759"/>
<evidence type="ECO:0000256" key="4">
    <source>
        <dbReference type="ARBA" id="ARBA00022821"/>
    </source>
</evidence>
<dbReference type="PANTHER" id="PTHR31942:SF72">
    <property type="entry name" value="MLO-LIKE PROTEIN"/>
    <property type="match status" value="1"/>
</dbReference>
<evidence type="ECO:0000256" key="3">
    <source>
        <dbReference type="ARBA" id="ARBA00022692"/>
    </source>
</evidence>
<reference evidence="11 12" key="1">
    <citation type="submission" date="2020-04" db="EMBL/GenBank/DDBJ databases">
        <title>Plant Genome Project.</title>
        <authorList>
            <person name="Zhang R.-G."/>
        </authorList>
    </citation>
    <scope>NUCLEOTIDE SEQUENCE [LARGE SCALE GENOMIC DNA]</scope>
    <source>
        <strain evidence="11">YNK0</strain>
        <tissue evidence="11">Leaf</tissue>
    </source>
</reference>
<dbReference type="GO" id="GO:0006952">
    <property type="term" value="P:defense response"/>
    <property type="evidence" value="ECO:0007669"/>
    <property type="project" value="UniProtKB-KW"/>
</dbReference>
<comment type="function">
    <text evidence="8">May be involved in modulation of pathogen defense and leaf cell death.</text>
</comment>
<sequence length="503" mass="57751">MAVEEVASSSLEETPTWAVAAVCFVLIAISILIEHGLHLLTKFFRRRRRKSLTQALYKIKSELMQLGFTSLLLIVSEKPIAQICIPKSMGETFLPCKDMELSSDIEEENSCAEQGKVSLLSREGTRQLHYLIFVLAFFHILSCVLTFGLAMAKMKRLESWEEETRTLEYEYSYDPQRFRLTHQTSFGKRHLKCWSDHRLLRWPACFLRQFNGSISKVDYLTLRHGFITAHFAEGSKFDFQKFIRRALDVDFQVVVGVSLWVWIFAVFFIFFHAHGFHNYFWLPFIPLVMLLLVGTKLQVIITKMGLESHDKGPVVRGNLLVKPSDSFFWFNRPQLLLHLMHFILFQYKFGFRSCFHRTTEDIIIRIAIGVLVQFLCGYVTLPLYALVTQMGSSMKTSVFTERVGEGLKKWRKVAKKNLAIRNTNSVHLSLETSLDASLDTSLETSPSHTLDNSLSGGQEFKMADSDHSSQNAGNVAVEIMEEEKADNKTSKGEVYHGEISFRH</sequence>
<evidence type="ECO:0000256" key="2">
    <source>
        <dbReference type="ARBA" id="ARBA00006574"/>
    </source>
</evidence>
<evidence type="ECO:0000256" key="1">
    <source>
        <dbReference type="ARBA" id="ARBA00004141"/>
    </source>
</evidence>
<keyword evidence="5 8" id="KW-1133">Transmembrane helix</keyword>
<dbReference type="InterPro" id="IPR004326">
    <property type="entry name" value="Mlo"/>
</dbReference>
<feature type="transmembrane region" description="Helical" evidence="10">
    <location>
        <begin position="279"/>
        <end position="301"/>
    </location>
</feature>
<dbReference type="GO" id="GO:0016020">
    <property type="term" value="C:membrane"/>
    <property type="evidence" value="ECO:0007669"/>
    <property type="project" value="UniProtKB-SubCell"/>
</dbReference>
<evidence type="ECO:0000256" key="5">
    <source>
        <dbReference type="ARBA" id="ARBA00022989"/>
    </source>
</evidence>
<evidence type="ECO:0000256" key="10">
    <source>
        <dbReference type="SAM" id="Phobius"/>
    </source>
</evidence>
<keyword evidence="7 8" id="KW-0568">Pathogenesis-related protein</keyword>